<sequence length="322" mass="35475">MACIATQRVGAAHATRTSTPFTPKRSPSRPSPATREFRSRAGRLTTRAQGVDDTELRSWIVERGGYIHEGLKLVDEAPCGARGVVAVEDISLEEVSSRPLMLIPAAMELTLEKALAILEPLVPASVLARAPLHTLDAGALVALLIAHERRKGSDSSWWPYLSALPEPVSCAWALPVPQVMQRMEDLSARGIDTQGWTQELDAAQRYLTAVSHGMCQDYGEYLDITPDDVKWGIGIMSSRGYGGELRPGLVPYIDMVNHNARSTPFIWTDANLDQQALYAVWSTWDTEPRPLKAGDEVYVDYKFESLGPLDAFMSHGFVPQEM</sequence>
<dbReference type="InterPro" id="IPR046341">
    <property type="entry name" value="SET_dom_sf"/>
</dbReference>
<protein>
    <recommendedName>
        <fullName evidence="3">SET domain-containing protein</fullName>
    </recommendedName>
</protein>
<dbReference type="GO" id="GO:0016279">
    <property type="term" value="F:protein-lysine N-methyltransferase activity"/>
    <property type="evidence" value="ECO:0007669"/>
    <property type="project" value="TreeGrafter"/>
</dbReference>
<dbReference type="PANTHER" id="PTHR13271:SF145">
    <property type="entry name" value="SET DOMAIN-CONTAINING PROTEIN"/>
    <property type="match status" value="1"/>
</dbReference>
<accession>A0A7S0N8G9</accession>
<reference evidence="2" key="1">
    <citation type="submission" date="2021-01" db="EMBL/GenBank/DDBJ databases">
        <authorList>
            <person name="Corre E."/>
            <person name="Pelletier E."/>
            <person name="Niang G."/>
            <person name="Scheremetjew M."/>
            <person name="Finn R."/>
            <person name="Kale V."/>
            <person name="Holt S."/>
            <person name="Cochrane G."/>
            <person name="Meng A."/>
            <person name="Brown T."/>
            <person name="Cohen L."/>
        </authorList>
    </citation>
    <scope>NUCLEOTIDE SEQUENCE</scope>
    <source>
        <strain evidence="2">CCMP722</strain>
    </source>
</reference>
<dbReference type="Gene3D" id="3.90.1410.10">
    <property type="entry name" value="set domain protein methyltransferase, domain 1"/>
    <property type="match status" value="1"/>
</dbReference>
<dbReference type="SUPFAM" id="SSF82199">
    <property type="entry name" value="SET domain"/>
    <property type="match status" value="1"/>
</dbReference>
<organism evidence="2">
    <name type="scientific">Pyramimonas obovata</name>
    <dbReference type="NCBI Taxonomy" id="1411642"/>
    <lineage>
        <taxon>Eukaryota</taxon>
        <taxon>Viridiplantae</taxon>
        <taxon>Chlorophyta</taxon>
        <taxon>Pyramimonadophyceae</taxon>
        <taxon>Pyramimonadales</taxon>
        <taxon>Pyramimonadaceae</taxon>
        <taxon>Pyramimonas</taxon>
        <taxon>Pyramimonas incertae sedis</taxon>
    </lineage>
</organism>
<evidence type="ECO:0000313" key="2">
    <source>
        <dbReference type="EMBL" id="CAD8661260.1"/>
    </source>
</evidence>
<name>A0A7S0N8G9_9CHLO</name>
<dbReference type="AlphaFoldDB" id="A0A7S0N8G9"/>
<dbReference type="EMBL" id="HBFA01012986">
    <property type="protein sequence ID" value="CAD8661260.1"/>
    <property type="molecule type" value="Transcribed_RNA"/>
</dbReference>
<gene>
    <name evidence="2" type="ORF">POBO1169_LOCUS6766</name>
</gene>
<dbReference type="CDD" id="cd10527">
    <property type="entry name" value="SET_LSMT"/>
    <property type="match status" value="1"/>
</dbReference>
<proteinExistence type="predicted"/>
<dbReference type="InterPro" id="IPR050600">
    <property type="entry name" value="SETD3_SETD6_MTase"/>
</dbReference>
<feature type="region of interest" description="Disordered" evidence="1">
    <location>
        <begin position="6"/>
        <end position="48"/>
    </location>
</feature>
<evidence type="ECO:0000256" key="1">
    <source>
        <dbReference type="SAM" id="MobiDB-lite"/>
    </source>
</evidence>
<evidence type="ECO:0008006" key="3">
    <source>
        <dbReference type="Google" id="ProtNLM"/>
    </source>
</evidence>
<dbReference type="PANTHER" id="PTHR13271">
    <property type="entry name" value="UNCHARACTERIZED PUTATIVE METHYLTRANSFERASE"/>
    <property type="match status" value="1"/>
</dbReference>